<dbReference type="InterPro" id="IPR009499">
    <property type="entry name" value="AllG-like"/>
</dbReference>
<sequence>MSAADRSGLLGRPLQVANAGVELFAGTLSQQGVPVERIDWLPPSAAGSEGTLARLAALEARIAKANDQAVRRMQEAKPMLIGVGRAGELLPDLDRHTLLHAGPPIDWPDMSGPLRGAVLGAIIYEGLADDPGTAERLAGSGALRFAPCHERGAVGPMAGVVSASMPMWIVENVTHGNRAYCTFNEGLGKVLRYGAFDAEVQERLHWLADSLAPVMSAALARLGPLDLRSLIAQALQMGDEGHNRNRACTSLFLRQLAPLLPELALPSAQLARAAAFIAANDHFTLNLTMPAGKATADAAAGTEASSIVVAMARNGTEFGIRLAGTGQRWFTGPAGVIEGLYLPGFGPGDANRDIGDSTITETIGLGGFAMAAAPAIVSFVGGRPEDAVSATESMYEICWAESSHYQIPALSFRGSPLGIDCREVVHTGVLPFVNTGIASREPGVGQVGAGLVKPPLEAFAAATAALAEELG</sequence>
<dbReference type="Gene3D" id="3.90.1710.10">
    <property type="entry name" value="Enterococcus faecalis V583 domain"/>
    <property type="match status" value="1"/>
</dbReference>
<evidence type="ECO:0000313" key="3">
    <source>
        <dbReference type="Proteomes" id="UP000620075"/>
    </source>
</evidence>
<accession>A0A934KK23</accession>
<dbReference type="Gene3D" id="3.90.1700.10">
    <property type="entry name" value="v583 domain like"/>
    <property type="match status" value="1"/>
</dbReference>
<dbReference type="InterPro" id="IPR024033">
    <property type="entry name" value="OXTCase_su_AllG_h-dom"/>
</dbReference>
<dbReference type="RefSeq" id="WP_338181487.1">
    <property type="nucleotide sequence ID" value="NZ_JAEKNQ010000054.1"/>
</dbReference>
<dbReference type="Pfam" id="PF06545">
    <property type="entry name" value="AllG"/>
    <property type="match status" value="1"/>
</dbReference>
<dbReference type="Gene3D" id="1.10.10.660">
    <property type="entry name" value="conserved protein of unknown function from Enterococcus faecalis V583"/>
    <property type="match status" value="1"/>
</dbReference>
<evidence type="ECO:0000256" key="1">
    <source>
        <dbReference type="SAM" id="Coils"/>
    </source>
</evidence>
<organism evidence="2 3">
    <name type="scientific">Candidatus Dormiibacter inghamiae</name>
    <dbReference type="NCBI Taxonomy" id="3127013"/>
    <lineage>
        <taxon>Bacteria</taxon>
        <taxon>Bacillati</taxon>
        <taxon>Candidatus Dormiibacterota</taxon>
        <taxon>Candidatus Dormibacteria</taxon>
        <taxon>Candidatus Dormibacterales</taxon>
        <taxon>Candidatus Dormibacteraceae</taxon>
        <taxon>Candidatus Dormiibacter</taxon>
    </lineage>
</organism>
<evidence type="ECO:0000313" key="2">
    <source>
        <dbReference type="EMBL" id="MBJ7604223.1"/>
    </source>
</evidence>
<gene>
    <name evidence="2" type="ORF">JF888_13685</name>
</gene>
<dbReference type="AlphaFoldDB" id="A0A934KK23"/>
<comment type="caution">
    <text evidence="2">The sequence shown here is derived from an EMBL/GenBank/DDBJ whole genome shotgun (WGS) entry which is preliminary data.</text>
</comment>
<dbReference type="EMBL" id="JAEKNQ010000054">
    <property type="protein sequence ID" value="MBJ7604223.1"/>
    <property type="molecule type" value="Genomic_DNA"/>
</dbReference>
<protein>
    <submittedName>
        <fullName evidence="2">DUF1116 domain-containing protein</fullName>
    </submittedName>
</protein>
<reference evidence="2 3" key="1">
    <citation type="submission" date="2020-10" db="EMBL/GenBank/DDBJ databases">
        <title>Ca. Dormibacterota MAGs.</title>
        <authorList>
            <person name="Montgomery K."/>
        </authorList>
    </citation>
    <scope>NUCLEOTIDE SEQUENCE [LARGE SCALE GENOMIC DNA]</scope>
    <source>
        <strain evidence="2">SC8811_S16_3</strain>
    </source>
</reference>
<keyword evidence="1" id="KW-0175">Coiled coil</keyword>
<feature type="coiled-coil region" evidence="1">
    <location>
        <begin position="48"/>
        <end position="75"/>
    </location>
</feature>
<dbReference type="Gene3D" id="3.40.50.720">
    <property type="entry name" value="NAD(P)-binding Rossmann-like Domain"/>
    <property type="match status" value="1"/>
</dbReference>
<proteinExistence type="predicted"/>
<dbReference type="Proteomes" id="UP000620075">
    <property type="component" value="Unassembled WGS sequence"/>
</dbReference>
<name>A0A934KK23_9BACT</name>